<accession>A0ABU3TPU8</accession>
<evidence type="ECO:0000313" key="5">
    <source>
        <dbReference type="Proteomes" id="UP001249959"/>
    </source>
</evidence>
<dbReference type="EMBL" id="JAVNWW010000001">
    <property type="protein sequence ID" value="MDU0807884.1"/>
    <property type="molecule type" value="Genomic_DNA"/>
</dbReference>
<comment type="subunit">
    <text evidence="2">Monomer.</text>
</comment>
<organism evidence="4 5">
    <name type="scientific">Aquirufa regiilacus</name>
    <dbReference type="NCBI Taxonomy" id="3024868"/>
    <lineage>
        <taxon>Bacteria</taxon>
        <taxon>Pseudomonadati</taxon>
        <taxon>Bacteroidota</taxon>
        <taxon>Cytophagia</taxon>
        <taxon>Cytophagales</taxon>
        <taxon>Flectobacillaceae</taxon>
        <taxon>Aquirufa</taxon>
    </lineage>
</organism>
<dbReference type="InterPro" id="IPR014718">
    <property type="entry name" value="GH-type_carb-bd"/>
</dbReference>
<dbReference type="InterPro" id="IPR008183">
    <property type="entry name" value="Aldose_1/G6P_1-epimerase"/>
</dbReference>
<evidence type="ECO:0000256" key="1">
    <source>
        <dbReference type="ARBA" id="ARBA00001913"/>
    </source>
</evidence>
<keyword evidence="5" id="KW-1185">Reference proteome</keyword>
<dbReference type="Gene3D" id="2.70.98.10">
    <property type="match status" value="1"/>
</dbReference>
<sequence length="298" mass="33682">MEIVNIKSPDGTAYFEIIPAFGGMLTQLNWAGNVIKIPFENQFANSENPYHPSALLSPWVNRVRNGNYSFEGRNYQLPVNEPNLGNAIHGLLARMPFDISLEASKATLTYHYDAEEKAYPFPFEMQLSYSFSVDNSFQLQFQAKNIGSGNMPFACGWHPYFNLTQGNLADWIIRFDSISKFHSDSQMIPLREESFDASAGVDLGKEVLDNVFRLEPKTKHITNLYNKQKKESLYLEQSSIDFPFLVVFAPENSNCVAIEPMSANTDAFNTGDGLRILAPNEIFQSSVKIWYEKADNAV</sequence>
<evidence type="ECO:0000256" key="3">
    <source>
        <dbReference type="ARBA" id="ARBA00022837"/>
    </source>
</evidence>
<keyword evidence="3" id="KW-0106">Calcium</keyword>
<name>A0ABU3TPU8_9BACT</name>
<dbReference type="Proteomes" id="UP001249959">
    <property type="component" value="Unassembled WGS sequence"/>
</dbReference>
<protein>
    <submittedName>
        <fullName evidence="4">Aldose 1-epimerase</fullName>
    </submittedName>
</protein>
<evidence type="ECO:0000256" key="2">
    <source>
        <dbReference type="ARBA" id="ARBA00011245"/>
    </source>
</evidence>
<comment type="cofactor">
    <cofactor evidence="1">
        <name>Ca(2+)</name>
        <dbReference type="ChEBI" id="CHEBI:29108"/>
    </cofactor>
</comment>
<dbReference type="Pfam" id="PF01263">
    <property type="entry name" value="Aldose_epim"/>
    <property type="match status" value="1"/>
</dbReference>
<dbReference type="InterPro" id="IPR011013">
    <property type="entry name" value="Gal_mutarotase_sf_dom"/>
</dbReference>
<dbReference type="PANTHER" id="PTHR10091">
    <property type="entry name" value="ALDOSE-1-EPIMERASE"/>
    <property type="match status" value="1"/>
</dbReference>
<dbReference type="SUPFAM" id="SSF74650">
    <property type="entry name" value="Galactose mutarotase-like"/>
    <property type="match status" value="1"/>
</dbReference>
<gene>
    <name evidence="4" type="ORF">PQG45_02410</name>
</gene>
<dbReference type="RefSeq" id="WP_315576631.1">
    <property type="nucleotide sequence ID" value="NZ_JARDXH010000004.1"/>
</dbReference>
<dbReference type="CDD" id="cd01081">
    <property type="entry name" value="Aldose_epim"/>
    <property type="match status" value="1"/>
</dbReference>
<evidence type="ECO:0000313" key="4">
    <source>
        <dbReference type="EMBL" id="MDU0807884.1"/>
    </source>
</evidence>
<comment type="caution">
    <text evidence="4">The sequence shown here is derived from an EMBL/GenBank/DDBJ whole genome shotgun (WGS) entry which is preliminary data.</text>
</comment>
<reference evidence="4 5" key="1">
    <citation type="submission" date="2023-09" db="EMBL/GenBank/DDBJ databases">
        <title>Aquirufa genomes.</title>
        <authorList>
            <person name="Pitt A."/>
        </authorList>
    </citation>
    <scope>NUCLEOTIDE SEQUENCE [LARGE SCALE GENOMIC DNA]</scope>
    <source>
        <strain evidence="4 5">LEOWEIH-7C</strain>
    </source>
</reference>
<dbReference type="PANTHER" id="PTHR10091:SF0">
    <property type="entry name" value="GALACTOSE MUTAROTASE"/>
    <property type="match status" value="1"/>
</dbReference>
<proteinExistence type="predicted"/>